<evidence type="ECO:0000256" key="1">
    <source>
        <dbReference type="SAM" id="MobiDB-lite"/>
    </source>
</evidence>
<reference evidence="2" key="1">
    <citation type="journal article" date="2014" name="Int. J. Syst. Evol. Microbiol.">
        <title>Complete genome sequence of Corynebacterium casei LMG S-19264T (=DSM 44701T), isolated from a smear-ripened cheese.</title>
        <authorList>
            <consortium name="US DOE Joint Genome Institute (JGI-PGF)"/>
            <person name="Walter F."/>
            <person name="Albersmeier A."/>
            <person name="Kalinowski J."/>
            <person name="Ruckert C."/>
        </authorList>
    </citation>
    <scope>NUCLEOTIDE SEQUENCE</scope>
    <source>
        <strain evidence="2">KCTC 12988</strain>
    </source>
</reference>
<proteinExistence type="predicted"/>
<accession>A0A918TT65</accession>
<feature type="region of interest" description="Disordered" evidence="1">
    <location>
        <begin position="70"/>
        <end position="91"/>
    </location>
</feature>
<sequence>MGIIYQKNYKGGLDLAHHLLKEPARSHRIMKTTTLIQLTLIAAAIAQPLHAESKSSSLLVGKTLRVASQAGKQPEAKAGNTKGPLVTPAEPFGETATTEELIQKAMESEQATTVYVQQVSNALDTLASGGTVSLDAFRTNFRDALNAFFGL</sequence>
<dbReference type="EMBL" id="BMXI01000014">
    <property type="protein sequence ID" value="GHC61380.1"/>
    <property type="molecule type" value="Genomic_DNA"/>
</dbReference>
<organism evidence="2 3">
    <name type="scientific">Roseibacillus persicicus</name>
    <dbReference type="NCBI Taxonomy" id="454148"/>
    <lineage>
        <taxon>Bacteria</taxon>
        <taxon>Pseudomonadati</taxon>
        <taxon>Verrucomicrobiota</taxon>
        <taxon>Verrucomicrobiia</taxon>
        <taxon>Verrucomicrobiales</taxon>
        <taxon>Verrucomicrobiaceae</taxon>
        <taxon>Roseibacillus</taxon>
    </lineage>
</organism>
<gene>
    <name evidence="2" type="ORF">GCM10007100_30870</name>
</gene>
<evidence type="ECO:0000313" key="2">
    <source>
        <dbReference type="EMBL" id="GHC61380.1"/>
    </source>
</evidence>
<protein>
    <submittedName>
        <fullName evidence="2">Uncharacterized protein</fullName>
    </submittedName>
</protein>
<comment type="caution">
    <text evidence="2">The sequence shown here is derived from an EMBL/GenBank/DDBJ whole genome shotgun (WGS) entry which is preliminary data.</text>
</comment>
<name>A0A918TT65_9BACT</name>
<dbReference type="Proteomes" id="UP000644507">
    <property type="component" value="Unassembled WGS sequence"/>
</dbReference>
<dbReference type="AlphaFoldDB" id="A0A918TT65"/>
<reference evidence="2" key="2">
    <citation type="submission" date="2020-09" db="EMBL/GenBank/DDBJ databases">
        <authorList>
            <person name="Sun Q."/>
            <person name="Kim S."/>
        </authorList>
    </citation>
    <scope>NUCLEOTIDE SEQUENCE</scope>
    <source>
        <strain evidence="2">KCTC 12988</strain>
    </source>
</reference>
<evidence type="ECO:0000313" key="3">
    <source>
        <dbReference type="Proteomes" id="UP000644507"/>
    </source>
</evidence>
<keyword evidence="3" id="KW-1185">Reference proteome</keyword>